<dbReference type="PANTHER" id="PTHR45036:SF1">
    <property type="entry name" value="METHYLTRANSFERASE LIKE 7A"/>
    <property type="match status" value="1"/>
</dbReference>
<reference evidence="2 3" key="1">
    <citation type="journal article" date="2018" name="Sci. Rep.">
        <title>Raphidocelis subcapitata (=Pseudokirchneriella subcapitata) provides an insight into genome evolution and environmental adaptations in the Sphaeropleales.</title>
        <authorList>
            <person name="Suzuki S."/>
            <person name="Yamaguchi H."/>
            <person name="Nakajima N."/>
            <person name="Kawachi M."/>
        </authorList>
    </citation>
    <scope>NUCLEOTIDE SEQUENCE [LARGE SCALE GENOMIC DNA]</scope>
    <source>
        <strain evidence="2 3">NIES-35</strain>
    </source>
</reference>
<evidence type="ECO:0000259" key="1">
    <source>
        <dbReference type="Pfam" id="PF08241"/>
    </source>
</evidence>
<proteinExistence type="predicted"/>
<dbReference type="SUPFAM" id="SSF53335">
    <property type="entry name" value="S-adenosyl-L-methionine-dependent methyltransferases"/>
    <property type="match status" value="1"/>
</dbReference>
<dbReference type="InterPro" id="IPR052356">
    <property type="entry name" value="Thiol_S-MT"/>
</dbReference>
<accession>A0A2V0NT80</accession>
<dbReference type="STRING" id="307507.A0A2V0NT80"/>
<keyword evidence="2" id="KW-0808">Transferase</keyword>
<dbReference type="FunCoup" id="A0A2V0NT80">
    <property type="interactions" value="374"/>
</dbReference>
<gene>
    <name evidence="2" type="ORF">Rsub_03743</name>
</gene>
<organism evidence="2 3">
    <name type="scientific">Raphidocelis subcapitata</name>
    <dbReference type="NCBI Taxonomy" id="307507"/>
    <lineage>
        <taxon>Eukaryota</taxon>
        <taxon>Viridiplantae</taxon>
        <taxon>Chlorophyta</taxon>
        <taxon>core chlorophytes</taxon>
        <taxon>Chlorophyceae</taxon>
        <taxon>CS clade</taxon>
        <taxon>Sphaeropleales</taxon>
        <taxon>Selenastraceae</taxon>
        <taxon>Raphidocelis</taxon>
    </lineage>
</organism>
<dbReference type="AlphaFoldDB" id="A0A2V0NT80"/>
<keyword evidence="2" id="KW-0489">Methyltransferase</keyword>
<dbReference type="InterPro" id="IPR013216">
    <property type="entry name" value="Methyltransf_11"/>
</dbReference>
<dbReference type="Gene3D" id="3.40.50.150">
    <property type="entry name" value="Vaccinia Virus protein VP39"/>
    <property type="match status" value="1"/>
</dbReference>
<dbReference type="InParanoid" id="A0A2V0NT80"/>
<keyword evidence="3" id="KW-1185">Reference proteome</keyword>
<name>A0A2V0NT80_9CHLO</name>
<evidence type="ECO:0000313" key="3">
    <source>
        <dbReference type="Proteomes" id="UP000247498"/>
    </source>
</evidence>
<dbReference type="Pfam" id="PF08241">
    <property type="entry name" value="Methyltransf_11"/>
    <property type="match status" value="1"/>
</dbReference>
<dbReference type="Proteomes" id="UP000247498">
    <property type="component" value="Unassembled WGS sequence"/>
</dbReference>
<feature type="domain" description="Methyltransferase type 11" evidence="1">
    <location>
        <begin position="49"/>
        <end position="111"/>
    </location>
</feature>
<evidence type="ECO:0000313" key="2">
    <source>
        <dbReference type="EMBL" id="GBF90888.1"/>
    </source>
</evidence>
<protein>
    <submittedName>
        <fullName evidence="2">Methyltransferase</fullName>
    </submittedName>
</protein>
<dbReference type="GO" id="GO:0008757">
    <property type="term" value="F:S-adenosylmethionine-dependent methyltransferase activity"/>
    <property type="evidence" value="ECO:0007669"/>
    <property type="project" value="InterPro"/>
</dbReference>
<dbReference type="OrthoDB" id="416496at2759"/>
<dbReference type="InterPro" id="IPR029063">
    <property type="entry name" value="SAM-dependent_MTases_sf"/>
</dbReference>
<sequence length="185" mass="18777">MHAQMGVYETAIAPTKSRVFDALLGPGGGGGGDSQARPPLRLLEPFCREAAAAAGLGEGQLTLVQGSAEAMPFGDGAFDAAVITLVLCSVPDPAAALSEVRRVVAPGGRLALIEHVAAAPAARPLVALGQRLLDPLQGLVADGCHLTRDTGRLLEVQGYDTAGVESFDVDGLGILAPHIAGVIQL</sequence>
<dbReference type="GO" id="GO:0032259">
    <property type="term" value="P:methylation"/>
    <property type="evidence" value="ECO:0007669"/>
    <property type="project" value="UniProtKB-KW"/>
</dbReference>
<dbReference type="EMBL" id="BDRX01000020">
    <property type="protein sequence ID" value="GBF90888.1"/>
    <property type="molecule type" value="Genomic_DNA"/>
</dbReference>
<dbReference type="CDD" id="cd02440">
    <property type="entry name" value="AdoMet_MTases"/>
    <property type="match status" value="1"/>
</dbReference>
<comment type="caution">
    <text evidence="2">The sequence shown here is derived from an EMBL/GenBank/DDBJ whole genome shotgun (WGS) entry which is preliminary data.</text>
</comment>
<dbReference type="PANTHER" id="PTHR45036">
    <property type="entry name" value="METHYLTRANSFERASE LIKE 7B"/>
    <property type="match status" value="1"/>
</dbReference>